<dbReference type="Pfam" id="PF14382">
    <property type="entry name" value="ECR1_N"/>
    <property type="match status" value="1"/>
</dbReference>
<proteinExistence type="predicted"/>
<dbReference type="OrthoDB" id="440760at2759"/>
<dbReference type="PANTHER" id="PTHR12686">
    <property type="entry name" value="3'-5' EXORIBONUCLEASE CSL4-RELATED"/>
    <property type="match status" value="1"/>
</dbReference>
<dbReference type="Pfam" id="PF10447">
    <property type="entry name" value="EXOSC1"/>
    <property type="match status" value="1"/>
</dbReference>
<dbReference type="GO" id="GO:0006396">
    <property type="term" value="P:RNA processing"/>
    <property type="evidence" value="ECO:0007669"/>
    <property type="project" value="InterPro"/>
</dbReference>
<dbReference type="Gene3D" id="2.40.50.100">
    <property type="match status" value="1"/>
</dbReference>
<dbReference type="InterPro" id="IPR025721">
    <property type="entry name" value="Exosome_cplx_N_dom"/>
</dbReference>
<keyword evidence="3" id="KW-0271">Exosome</keyword>
<dbReference type="Proteomes" id="UP000614601">
    <property type="component" value="Unassembled WGS sequence"/>
</dbReference>
<accession>A0A811LNF0</accession>
<feature type="domain" description="Exosome complex component N-terminal" evidence="5">
    <location>
        <begin position="9"/>
        <end position="45"/>
    </location>
</feature>
<dbReference type="PANTHER" id="PTHR12686:SF8">
    <property type="entry name" value="EXOSOME COMPLEX COMPONENT CSL4"/>
    <property type="match status" value="1"/>
</dbReference>
<evidence type="ECO:0000313" key="7">
    <source>
        <dbReference type="Proteomes" id="UP000614601"/>
    </source>
</evidence>
<feature type="domain" description="Exosome complex component CSL4 C-terminal" evidence="4">
    <location>
        <begin position="104"/>
        <end position="141"/>
    </location>
</feature>
<evidence type="ECO:0000256" key="3">
    <source>
        <dbReference type="ARBA" id="ARBA00022835"/>
    </source>
</evidence>
<dbReference type="GO" id="GO:0000176">
    <property type="term" value="C:nuclear exosome (RNase complex)"/>
    <property type="evidence" value="ECO:0007669"/>
    <property type="project" value="TreeGrafter"/>
</dbReference>
<sequence>MNTSFTKYCVPGDRLFSIDEGYSAGNGCYEIYGYVHAALVGKVKVSVQPLPNGKEVKLVEVCGEFDEKKYMIPQQGCIVTARVEAVGLRAAKCSILCVGDSLLSDEFNAVLRKEDIREIDKDRAALWKAVQPGDLILARVVGVGDSQTQFLLGITERELGVVYAVGQNGERMVPEKEGTVKHITSEYREPRKVADLIH</sequence>
<evidence type="ECO:0000259" key="4">
    <source>
        <dbReference type="Pfam" id="PF10447"/>
    </source>
</evidence>
<organism evidence="6 7">
    <name type="scientific">Bursaphelenchus okinawaensis</name>
    <dbReference type="NCBI Taxonomy" id="465554"/>
    <lineage>
        <taxon>Eukaryota</taxon>
        <taxon>Metazoa</taxon>
        <taxon>Ecdysozoa</taxon>
        <taxon>Nematoda</taxon>
        <taxon>Chromadorea</taxon>
        <taxon>Rhabditida</taxon>
        <taxon>Tylenchina</taxon>
        <taxon>Tylenchomorpha</taxon>
        <taxon>Aphelenchoidea</taxon>
        <taxon>Aphelenchoididae</taxon>
        <taxon>Bursaphelenchus</taxon>
    </lineage>
</organism>
<keyword evidence="7" id="KW-1185">Reference proteome</keyword>
<dbReference type="EMBL" id="CAJFCW020000006">
    <property type="protein sequence ID" value="CAG9125373.1"/>
    <property type="molecule type" value="Genomic_DNA"/>
</dbReference>
<dbReference type="GO" id="GO:0005730">
    <property type="term" value="C:nucleolus"/>
    <property type="evidence" value="ECO:0007669"/>
    <property type="project" value="UniProtKB-SubCell"/>
</dbReference>
<dbReference type="InterPro" id="IPR019495">
    <property type="entry name" value="EXOSC1_C"/>
</dbReference>
<comment type="subcellular location">
    <subcellularLocation>
        <location evidence="1">Nucleus</location>
        <location evidence="1">Nucleolus</location>
    </subcellularLocation>
</comment>
<evidence type="ECO:0000313" key="6">
    <source>
        <dbReference type="EMBL" id="CAD5228968.1"/>
    </source>
</evidence>
<evidence type="ECO:0000256" key="2">
    <source>
        <dbReference type="ARBA" id="ARBA00022490"/>
    </source>
</evidence>
<dbReference type="SUPFAM" id="SSF110324">
    <property type="entry name" value="Ribosomal L27 protein-like"/>
    <property type="match status" value="1"/>
</dbReference>
<comment type="caution">
    <text evidence="6">The sequence shown here is derived from an EMBL/GenBank/DDBJ whole genome shotgun (WGS) entry which is preliminary data.</text>
</comment>
<dbReference type="InterPro" id="IPR012340">
    <property type="entry name" value="NA-bd_OB-fold"/>
</dbReference>
<gene>
    <name evidence="6" type="ORF">BOKJ2_LOCUS13027</name>
</gene>
<reference evidence="6" key="1">
    <citation type="submission" date="2020-09" db="EMBL/GenBank/DDBJ databases">
        <authorList>
            <person name="Kikuchi T."/>
        </authorList>
    </citation>
    <scope>NUCLEOTIDE SEQUENCE</scope>
    <source>
        <strain evidence="6">SH1</strain>
    </source>
</reference>
<dbReference type="GO" id="GO:0003723">
    <property type="term" value="F:RNA binding"/>
    <property type="evidence" value="ECO:0007669"/>
    <property type="project" value="InterPro"/>
</dbReference>
<dbReference type="Proteomes" id="UP000783686">
    <property type="component" value="Unassembled WGS sequence"/>
</dbReference>
<dbReference type="EMBL" id="CAJFDH010000006">
    <property type="protein sequence ID" value="CAD5228968.1"/>
    <property type="molecule type" value="Genomic_DNA"/>
</dbReference>
<evidence type="ECO:0000256" key="1">
    <source>
        <dbReference type="ARBA" id="ARBA00004604"/>
    </source>
</evidence>
<keyword evidence="2" id="KW-0963">Cytoplasm</keyword>
<dbReference type="Gene3D" id="2.40.50.140">
    <property type="entry name" value="Nucleic acid-binding proteins"/>
    <property type="match status" value="1"/>
</dbReference>
<evidence type="ECO:0000259" key="5">
    <source>
        <dbReference type="Pfam" id="PF14382"/>
    </source>
</evidence>
<dbReference type="GO" id="GO:0005737">
    <property type="term" value="C:cytoplasm"/>
    <property type="evidence" value="ECO:0007669"/>
    <property type="project" value="TreeGrafter"/>
</dbReference>
<dbReference type="InterPro" id="IPR039771">
    <property type="entry name" value="Csl4"/>
</dbReference>
<protein>
    <submittedName>
        <fullName evidence="6">Uncharacterized protein</fullName>
    </submittedName>
</protein>
<dbReference type="AlphaFoldDB" id="A0A811LNF0"/>
<dbReference type="SUPFAM" id="SSF50249">
    <property type="entry name" value="Nucleic acid-binding proteins"/>
    <property type="match status" value="1"/>
</dbReference>
<name>A0A811LNF0_9BILA</name>